<dbReference type="Proteomes" id="UP000321662">
    <property type="component" value="Unassembled WGS sequence"/>
</dbReference>
<keyword evidence="7" id="KW-1185">Reference proteome</keyword>
<dbReference type="PANTHER" id="PTHR14226">
    <property type="entry name" value="NEUROPATHY TARGET ESTERASE/SWISS CHEESE D.MELANOGASTER"/>
    <property type="match status" value="1"/>
</dbReference>
<gene>
    <name evidence="6" type="ORF">AKA01nite_13350</name>
</gene>
<dbReference type="InterPro" id="IPR016035">
    <property type="entry name" value="Acyl_Trfase/lysoPLipase"/>
</dbReference>
<feature type="short sequence motif" description="DGA/G" evidence="4">
    <location>
        <begin position="186"/>
        <end position="188"/>
    </location>
</feature>
<keyword evidence="3 4" id="KW-0443">Lipid metabolism</keyword>
<keyword evidence="1 4" id="KW-0378">Hydrolase</keyword>
<name>A0A511AWK9_9LACT</name>
<dbReference type="CDD" id="cd07209">
    <property type="entry name" value="Pat_hypo_Ecoli_Z1214_like"/>
    <property type="match status" value="1"/>
</dbReference>
<evidence type="ECO:0000256" key="2">
    <source>
        <dbReference type="ARBA" id="ARBA00022963"/>
    </source>
</evidence>
<dbReference type="AlphaFoldDB" id="A0A511AWK9"/>
<keyword evidence="2 4" id="KW-0442">Lipid degradation</keyword>
<evidence type="ECO:0000313" key="7">
    <source>
        <dbReference type="Proteomes" id="UP000321662"/>
    </source>
</evidence>
<dbReference type="SUPFAM" id="SSF52151">
    <property type="entry name" value="FabD/lysophospholipase-like"/>
    <property type="match status" value="1"/>
</dbReference>
<reference evidence="6 7" key="1">
    <citation type="submission" date="2019-07" db="EMBL/GenBank/DDBJ databases">
        <title>Whole genome shotgun sequence of Alkalibacterium kapii NBRC 103247.</title>
        <authorList>
            <person name="Hosoyama A."/>
            <person name="Uohara A."/>
            <person name="Ohji S."/>
            <person name="Ichikawa N."/>
        </authorList>
    </citation>
    <scope>NUCLEOTIDE SEQUENCE [LARGE SCALE GENOMIC DNA]</scope>
    <source>
        <strain evidence="6 7">NBRC 103247</strain>
    </source>
</reference>
<dbReference type="PROSITE" id="PS51635">
    <property type="entry name" value="PNPLA"/>
    <property type="match status" value="1"/>
</dbReference>
<dbReference type="Gene3D" id="3.40.1090.10">
    <property type="entry name" value="Cytosolic phospholipase A2 catalytic domain"/>
    <property type="match status" value="1"/>
</dbReference>
<dbReference type="InterPro" id="IPR002641">
    <property type="entry name" value="PNPLA_dom"/>
</dbReference>
<dbReference type="Pfam" id="PF01734">
    <property type="entry name" value="Patatin"/>
    <property type="match status" value="1"/>
</dbReference>
<dbReference type="GO" id="GO:0016042">
    <property type="term" value="P:lipid catabolic process"/>
    <property type="evidence" value="ECO:0007669"/>
    <property type="project" value="UniProtKB-UniRule"/>
</dbReference>
<accession>A0A511AWK9</accession>
<evidence type="ECO:0000259" key="5">
    <source>
        <dbReference type="PROSITE" id="PS51635"/>
    </source>
</evidence>
<evidence type="ECO:0000256" key="1">
    <source>
        <dbReference type="ARBA" id="ARBA00022801"/>
    </source>
</evidence>
<comment type="caution">
    <text evidence="6">The sequence shown here is derived from an EMBL/GenBank/DDBJ whole genome shotgun (WGS) entry which is preliminary data.</text>
</comment>
<proteinExistence type="predicted"/>
<feature type="active site" description="Nucleophile" evidence="4">
    <location>
        <position position="48"/>
    </location>
</feature>
<dbReference type="EMBL" id="BJUY01000017">
    <property type="protein sequence ID" value="GEK91713.1"/>
    <property type="molecule type" value="Genomic_DNA"/>
</dbReference>
<dbReference type="GO" id="GO:0016787">
    <property type="term" value="F:hydrolase activity"/>
    <property type="evidence" value="ECO:0007669"/>
    <property type="project" value="UniProtKB-UniRule"/>
</dbReference>
<protein>
    <recommendedName>
        <fullName evidence="5">PNPLA domain-containing protein</fullName>
    </recommendedName>
</protein>
<organism evidence="6 7">
    <name type="scientific">Alkalibacterium kapii</name>
    <dbReference type="NCBI Taxonomy" id="426704"/>
    <lineage>
        <taxon>Bacteria</taxon>
        <taxon>Bacillati</taxon>
        <taxon>Bacillota</taxon>
        <taxon>Bacilli</taxon>
        <taxon>Lactobacillales</taxon>
        <taxon>Carnobacteriaceae</taxon>
        <taxon>Alkalibacterium</taxon>
    </lineage>
</organism>
<evidence type="ECO:0000256" key="4">
    <source>
        <dbReference type="PROSITE-ProRule" id="PRU01161"/>
    </source>
</evidence>
<feature type="active site" description="Proton acceptor" evidence="4">
    <location>
        <position position="186"/>
    </location>
</feature>
<dbReference type="PANTHER" id="PTHR14226:SF29">
    <property type="entry name" value="NEUROPATHY TARGET ESTERASE SWS"/>
    <property type="match status" value="1"/>
</dbReference>
<dbReference type="RefSeq" id="WP_186805126.1">
    <property type="nucleotide sequence ID" value="NZ_BJUY01000017.1"/>
</dbReference>
<evidence type="ECO:0000256" key="3">
    <source>
        <dbReference type="ARBA" id="ARBA00023098"/>
    </source>
</evidence>
<sequence>MKSVFFEKTNVKRAIVFGGGGARGAFEIGVWRALNELDYYADIVTGTSVGALNGALYLTGEQEEAEKLWKELETQDILNFKPPKDRGGLMYYGKTVTEFMLQAIKDKGLSGRALEEIVEKVIDSECDIRNKGIVFGLSVFNYETRETENVYLNDIEEGTLIDYLLASSAFFPLMEKYYIDEIPYIDGGYGNNIPVDIALDEKPDQMVVVDIDGPGYYKQDKRMNQCEYMWIRTNWLLGDMLLFDKQRIEQNINLGYFETMKRAKKEEYPGYWYTFHSKQFDYEKERFYLALHELLIGERSSNMFRQIDNNAYQKKLLIELGRKWKKDVDEQNLMLAVIEETGKIFNISPGSQYEIIEFQDLIIKRMKQYISSWDHHEKKVTKLNIMSGKEWRREFFEQLPLISDRRIAVHLFKWITEGMLSFEEPLAYMFLKVKPYSLMIALYCKYLFSKENKEI</sequence>
<dbReference type="InterPro" id="IPR050301">
    <property type="entry name" value="NTE"/>
</dbReference>
<feature type="short sequence motif" description="GXGXXG" evidence="4">
    <location>
        <begin position="19"/>
        <end position="24"/>
    </location>
</feature>
<feature type="short sequence motif" description="GXSXG" evidence="4">
    <location>
        <begin position="46"/>
        <end position="50"/>
    </location>
</feature>
<evidence type="ECO:0000313" key="6">
    <source>
        <dbReference type="EMBL" id="GEK91713.1"/>
    </source>
</evidence>
<feature type="domain" description="PNPLA" evidence="5">
    <location>
        <begin position="15"/>
        <end position="199"/>
    </location>
</feature>